<evidence type="ECO:0000313" key="2">
    <source>
        <dbReference type="EMBL" id="KAA5804485.1"/>
    </source>
</evidence>
<feature type="domain" description="DUF4168" evidence="1">
    <location>
        <begin position="82"/>
        <end position="158"/>
    </location>
</feature>
<keyword evidence="3" id="KW-1185">Reference proteome</keyword>
<evidence type="ECO:0000313" key="3">
    <source>
        <dbReference type="Proteomes" id="UP000325122"/>
    </source>
</evidence>
<dbReference type="EMBL" id="VWOJ01000001">
    <property type="protein sequence ID" value="KAA5804485.1"/>
    <property type="molecule type" value="Genomic_DNA"/>
</dbReference>
<evidence type="ECO:0000259" key="1">
    <source>
        <dbReference type="Pfam" id="PF13767"/>
    </source>
</evidence>
<proteinExistence type="predicted"/>
<accession>A0A5M6ZKJ1</accession>
<dbReference type="Proteomes" id="UP000325122">
    <property type="component" value="Unassembled WGS sequence"/>
</dbReference>
<gene>
    <name evidence="2" type="ORF">F1654_00270</name>
</gene>
<organism evidence="2 3">
    <name type="scientific">Alkalicaulis satelles</name>
    <dbReference type="NCBI Taxonomy" id="2609175"/>
    <lineage>
        <taxon>Bacteria</taxon>
        <taxon>Pseudomonadati</taxon>
        <taxon>Pseudomonadota</taxon>
        <taxon>Alphaproteobacteria</taxon>
        <taxon>Maricaulales</taxon>
        <taxon>Maricaulaceae</taxon>
        <taxon>Alkalicaulis</taxon>
    </lineage>
</organism>
<dbReference type="Pfam" id="PF13767">
    <property type="entry name" value="DUF4168"/>
    <property type="match status" value="1"/>
</dbReference>
<sequence length="171" mass="18319">MQYACNKHLRASVSYTARPACGPCSNEWRLALMTSIFMTTASALALALGAASAAPAAAALAQQQGQQQGMPAQQEPQIEPVSDEEIWSFVRAVDDVSEIVEDMRPQLEAAQDPEEAQVIQQGAQAEMLEAVESHGLSAQRYNEINAAAQSDPELGGRVAEIAQEHREQQGG</sequence>
<dbReference type="AlphaFoldDB" id="A0A5M6ZKJ1"/>
<comment type="caution">
    <text evidence="2">The sequence shown here is derived from an EMBL/GenBank/DDBJ whole genome shotgun (WGS) entry which is preliminary data.</text>
</comment>
<dbReference type="InterPro" id="IPR025433">
    <property type="entry name" value="DUF4168"/>
</dbReference>
<reference evidence="2 3" key="1">
    <citation type="submission" date="2019-09" db="EMBL/GenBank/DDBJ databases">
        <authorList>
            <person name="Kevbrin V."/>
            <person name="Grouzdev D.S."/>
        </authorList>
    </citation>
    <scope>NUCLEOTIDE SEQUENCE [LARGE SCALE GENOMIC DNA]</scope>
    <source>
        <strain evidence="2 3">G-192</strain>
    </source>
</reference>
<protein>
    <submittedName>
        <fullName evidence="2">DUF4168 domain-containing protein</fullName>
    </submittedName>
</protein>
<name>A0A5M6ZKJ1_9PROT</name>